<protein>
    <submittedName>
        <fullName evidence="1">Uncharacterized protein</fullName>
    </submittedName>
</protein>
<organism evidence="1 2">
    <name type="scientific">Pseudomonas syringae pv. spinaceae</name>
    <dbReference type="NCBI Taxonomy" id="264459"/>
    <lineage>
        <taxon>Bacteria</taxon>
        <taxon>Pseudomonadati</taxon>
        <taxon>Pseudomonadota</taxon>
        <taxon>Gammaproteobacteria</taxon>
        <taxon>Pseudomonadales</taxon>
        <taxon>Pseudomonadaceae</taxon>
        <taxon>Pseudomonas</taxon>
        <taxon>Pseudomonas syringae</taxon>
    </lineage>
</organism>
<sequence>MAAQQQVSDARMSGQLGHRLTVGRQGWRLTWLITQRLKPHQQVLRLCISRRWRHVEPDQLRRRNPPARQLQCEPGEVRLKNFCRAVSGQLVLLRLGPQPVTHARLQPPCPSGALSGAGAGDALGLKARHAAARIEARYSRQPGINHHAHTVDGQAGFRDIGRQHHLARALGRRFDGRALRTEVQFAMQRAEQNIGALAQRFHQLLVDPTNLGLPRQKDQQAAGLAAQRIQHRLHDSRFDKLTGLKRTSPLHRHRKHSPVAAYHWCIVQQRCQSLAFQRCRHQQNLQRLVVTKQLATIEAQGQRQISVQTALVKLIENQQPDAFQSWIVLQTPRKNPLGDHFNTRLRADAAFQTNAIPHGFAHLLAQLTGQPFRRRTRGKAARLQHQNGLPGQPCFLKQRERHTRGLARAGRGFEHGFMACGQGLAQGWQDGIDG</sequence>
<gene>
    <name evidence="1" type="ORF">ALO94_200565</name>
</gene>
<name>A0A0P9ZX52_PSESX</name>
<evidence type="ECO:0000313" key="2">
    <source>
        <dbReference type="Proteomes" id="UP000050384"/>
    </source>
</evidence>
<dbReference type="AlphaFoldDB" id="A0A0P9ZX52"/>
<dbReference type="EMBL" id="LJRI01001647">
    <property type="protein sequence ID" value="KPY55399.1"/>
    <property type="molecule type" value="Genomic_DNA"/>
</dbReference>
<dbReference type="AntiFam" id="ANF00118">
    <property type="entry name" value="Shadow ORF (opposite ucp12)"/>
</dbReference>
<evidence type="ECO:0000313" key="1">
    <source>
        <dbReference type="EMBL" id="KPY55399.1"/>
    </source>
</evidence>
<accession>A0A0P9ZX52</accession>
<proteinExistence type="predicted"/>
<dbReference type="Proteomes" id="UP000050384">
    <property type="component" value="Unassembled WGS sequence"/>
</dbReference>
<reference evidence="1 2" key="1">
    <citation type="submission" date="2015-09" db="EMBL/GenBank/DDBJ databases">
        <title>Genome announcement of multiple Pseudomonas syringae strains.</title>
        <authorList>
            <person name="Thakur S."/>
            <person name="Wang P.W."/>
            <person name="Gong Y."/>
            <person name="Weir B.S."/>
            <person name="Guttman D.S."/>
        </authorList>
    </citation>
    <scope>NUCLEOTIDE SEQUENCE [LARGE SCALE GENOMIC DNA]</scope>
    <source>
        <strain evidence="1 2">ICMP16929</strain>
    </source>
</reference>
<comment type="caution">
    <text evidence="1">The sequence shown here is derived from an EMBL/GenBank/DDBJ whole genome shotgun (WGS) entry which is preliminary data.</text>
</comment>